<dbReference type="Pfam" id="PF06949">
    <property type="entry name" value="DUF1292"/>
    <property type="match status" value="1"/>
</dbReference>
<comment type="caution">
    <text evidence="2">The sequence shown here is derived from an EMBL/GenBank/DDBJ whole genome shotgun (WGS) entry which is preliminary data.</text>
</comment>
<dbReference type="EMBL" id="DTIN01000015">
    <property type="protein sequence ID" value="HFX13651.1"/>
    <property type="molecule type" value="Genomic_DNA"/>
</dbReference>
<organism evidence="2">
    <name type="scientific">Dictyoglomus thermophilum</name>
    <dbReference type="NCBI Taxonomy" id="14"/>
    <lineage>
        <taxon>Bacteria</taxon>
        <taxon>Pseudomonadati</taxon>
        <taxon>Dictyoglomota</taxon>
        <taxon>Dictyoglomia</taxon>
        <taxon>Dictyoglomales</taxon>
        <taxon>Dictyoglomaceae</taxon>
        <taxon>Dictyoglomus</taxon>
    </lineage>
</organism>
<dbReference type="AlphaFoldDB" id="A0A7C3ML41"/>
<dbReference type="InterPro" id="IPR009711">
    <property type="entry name" value="UPF0473"/>
</dbReference>
<accession>A0A7C3ML41</accession>
<evidence type="ECO:0000256" key="1">
    <source>
        <dbReference type="SAM" id="MobiDB-lite"/>
    </source>
</evidence>
<feature type="region of interest" description="Disordered" evidence="1">
    <location>
        <begin position="85"/>
        <end position="105"/>
    </location>
</feature>
<name>A0A7C3ML41_DICTH</name>
<sequence length="105" mass="12756">MSDKMFDEEVIILEDEDGNTYEYLIRDFVEVDDKTYVLLTPKDAEDMDEIYVYRCRLSEKDGELYIDALEEIEDDDEFEKVVEALEEEEEWEDEDWEEEDLEEED</sequence>
<gene>
    <name evidence="2" type="ORF">ENW00_05775</name>
</gene>
<evidence type="ECO:0000313" key="2">
    <source>
        <dbReference type="EMBL" id="HFX13651.1"/>
    </source>
</evidence>
<protein>
    <submittedName>
        <fullName evidence="2">DUF1292 domain-containing protein</fullName>
    </submittedName>
</protein>
<proteinExistence type="predicted"/>
<reference evidence="2" key="1">
    <citation type="journal article" date="2020" name="mSystems">
        <title>Genome- and Community-Level Interaction Insights into Carbon Utilization and Element Cycling Functions of Hydrothermarchaeota in Hydrothermal Sediment.</title>
        <authorList>
            <person name="Zhou Z."/>
            <person name="Liu Y."/>
            <person name="Xu W."/>
            <person name="Pan J."/>
            <person name="Luo Z.H."/>
            <person name="Li M."/>
        </authorList>
    </citation>
    <scope>NUCLEOTIDE SEQUENCE [LARGE SCALE GENOMIC DNA]</scope>
    <source>
        <strain evidence="2">SpSt-81</strain>
    </source>
</reference>